<evidence type="ECO:0000256" key="6">
    <source>
        <dbReference type="ARBA" id="ARBA00023160"/>
    </source>
</evidence>
<dbReference type="Gene3D" id="1.10.1200.10">
    <property type="entry name" value="ACP-like"/>
    <property type="match status" value="1"/>
</dbReference>
<dbReference type="EMBL" id="JAJEQC010000002">
    <property type="protein sequence ID" value="MCC2135904.1"/>
    <property type="molecule type" value="Genomic_DNA"/>
</dbReference>
<comment type="subcellular location">
    <subcellularLocation>
        <location evidence="7">Cytoplasm</location>
    </subcellularLocation>
</comment>
<comment type="similarity">
    <text evidence="7">Belongs to the acyl carrier protein (ACP) family.</text>
</comment>
<dbReference type="Proteomes" id="UP001199424">
    <property type="component" value="Unassembled WGS sequence"/>
</dbReference>
<evidence type="ECO:0000313" key="11">
    <source>
        <dbReference type="EMBL" id="MCC2135904.1"/>
    </source>
</evidence>
<comment type="PTM">
    <text evidence="9">4'-phosphopantetheine is transferred from CoA to a specific serine of apo-ACP by acpS.</text>
</comment>
<gene>
    <name evidence="7 11" type="primary">acpP</name>
    <name evidence="11" type="ORF">LKD31_02600</name>
</gene>
<evidence type="ECO:0000256" key="7">
    <source>
        <dbReference type="HAMAP-Rule" id="MF_01217"/>
    </source>
</evidence>
<dbReference type="SMART" id="SM00823">
    <property type="entry name" value="PKS_PP"/>
    <property type="match status" value="1"/>
</dbReference>
<dbReference type="GO" id="GO:0009245">
    <property type="term" value="P:lipid A biosynthetic process"/>
    <property type="evidence" value="ECO:0007669"/>
    <property type="project" value="TreeGrafter"/>
</dbReference>
<protein>
    <recommendedName>
        <fullName evidence="7 8">Acyl carrier protein</fullName>
        <shortName evidence="7">ACP</shortName>
    </recommendedName>
</protein>
<dbReference type="PROSITE" id="PS50075">
    <property type="entry name" value="CARRIER"/>
    <property type="match status" value="1"/>
</dbReference>
<evidence type="ECO:0000256" key="4">
    <source>
        <dbReference type="ARBA" id="ARBA00022832"/>
    </source>
</evidence>
<comment type="pathway">
    <text evidence="7 9">Lipid metabolism; fatty acid biosynthesis.</text>
</comment>
<dbReference type="SUPFAM" id="SSF47336">
    <property type="entry name" value="ACP-like"/>
    <property type="match status" value="1"/>
</dbReference>
<comment type="function">
    <text evidence="7 9">Carrier of the growing fatty acid chain in fatty acid biosynthesis.</text>
</comment>
<reference evidence="11" key="1">
    <citation type="submission" date="2021-10" db="EMBL/GenBank/DDBJ databases">
        <title>Anaerobic single-cell dispensing facilitates the cultivation of human gut bacteria.</title>
        <authorList>
            <person name="Afrizal A."/>
        </authorList>
    </citation>
    <scope>NUCLEOTIDE SEQUENCE</scope>
    <source>
        <strain evidence="11">CLA-AA-H250</strain>
    </source>
</reference>
<evidence type="ECO:0000256" key="9">
    <source>
        <dbReference type="RuleBase" id="RU003545"/>
    </source>
</evidence>
<keyword evidence="2 7" id="KW-0444">Lipid biosynthesis</keyword>
<dbReference type="InterPro" id="IPR003231">
    <property type="entry name" value="ACP"/>
</dbReference>
<keyword evidence="1 7" id="KW-0596">Phosphopantetheine</keyword>
<dbReference type="HAMAP" id="MF_01217">
    <property type="entry name" value="Acyl_carrier"/>
    <property type="match status" value="1"/>
</dbReference>
<proteinExistence type="inferred from homology"/>
<evidence type="ECO:0000256" key="8">
    <source>
        <dbReference type="NCBIfam" id="TIGR00517"/>
    </source>
</evidence>
<dbReference type="NCBIfam" id="NF002150">
    <property type="entry name" value="PRK00982.1-4"/>
    <property type="match status" value="1"/>
</dbReference>
<evidence type="ECO:0000256" key="1">
    <source>
        <dbReference type="ARBA" id="ARBA00022450"/>
    </source>
</evidence>
<organism evidence="11 12">
    <name type="scientific">Hominenteromicrobium mulieris</name>
    <dbReference type="NCBI Taxonomy" id="2885357"/>
    <lineage>
        <taxon>Bacteria</taxon>
        <taxon>Bacillati</taxon>
        <taxon>Bacillota</taxon>
        <taxon>Clostridia</taxon>
        <taxon>Eubacteriales</taxon>
        <taxon>Oscillospiraceae</taxon>
        <taxon>Hominenteromicrobium</taxon>
    </lineage>
</organism>
<dbReference type="GO" id="GO:0005829">
    <property type="term" value="C:cytosol"/>
    <property type="evidence" value="ECO:0007669"/>
    <property type="project" value="TreeGrafter"/>
</dbReference>
<dbReference type="InterPro" id="IPR036736">
    <property type="entry name" value="ACP-like_sf"/>
</dbReference>
<dbReference type="RefSeq" id="WP_176819988.1">
    <property type="nucleotide sequence ID" value="NZ_JAJEQC010000002.1"/>
</dbReference>
<name>A0AAE3DHJ8_9FIRM</name>
<comment type="PTM">
    <text evidence="7">4'-phosphopantetheine is transferred from CoA to a specific serine of apo-ACP by AcpS. This modification is essential for activity because fatty acids are bound in thioester linkage to the sulfhydryl of the prosthetic group.</text>
</comment>
<dbReference type="GO" id="GO:0000036">
    <property type="term" value="F:acyl carrier activity"/>
    <property type="evidence" value="ECO:0007669"/>
    <property type="project" value="UniProtKB-UniRule"/>
</dbReference>
<feature type="domain" description="Carrier" evidence="10">
    <location>
        <begin position="1"/>
        <end position="75"/>
    </location>
</feature>
<evidence type="ECO:0000256" key="2">
    <source>
        <dbReference type="ARBA" id="ARBA00022516"/>
    </source>
</evidence>
<accession>A0AAE3DHJ8</accession>
<dbReference type="NCBIfam" id="NF002148">
    <property type="entry name" value="PRK00982.1-2"/>
    <property type="match status" value="1"/>
</dbReference>
<dbReference type="Pfam" id="PF00550">
    <property type="entry name" value="PP-binding"/>
    <property type="match status" value="1"/>
</dbReference>
<dbReference type="PANTHER" id="PTHR20863:SF76">
    <property type="entry name" value="CARRIER DOMAIN-CONTAINING PROTEIN"/>
    <property type="match status" value="1"/>
</dbReference>
<dbReference type="GO" id="GO:0000035">
    <property type="term" value="F:acyl binding"/>
    <property type="evidence" value="ECO:0007669"/>
    <property type="project" value="TreeGrafter"/>
</dbReference>
<keyword evidence="12" id="KW-1185">Reference proteome</keyword>
<evidence type="ECO:0000256" key="5">
    <source>
        <dbReference type="ARBA" id="ARBA00023098"/>
    </source>
</evidence>
<keyword evidence="6 7" id="KW-0275">Fatty acid biosynthesis</keyword>
<keyword evidence="3 7" id="KW-0597">Phosphoprotein</keyword>
<evidence type="ECO:0000313" key="12">
    <source>
        <dbReference type="Proteomes" id="UP001199424"/>
    </source>
</evidence>
<keyword evidence="4 7" id="KW-0276">Fatty acid metabolism</keyword>
<dbReference type="NCBIfam" id="TIGR00517">
    <property type="entry name" value="acyl_carrier"/>
    <property type="match status" value="1"/>
</dbReference>
<keyword evidence="7" id="KW-0963">Cytoplasm</keyword>
<keyword evidence="5 7" id="KW-0443">Lipid metabolism</keyword>
<sequence>MVLEKVIDIIAEELSVDPSEITEDSNLVEDLDADSLAVVDLVMSIEDAFNVEIPDTEVENLKTVGEIVQFIEEHQGQ</sequence>
<feature type="modified residue" description="O-(pantetheine 4'-phosphoryl)serine" evidence="7">
    <location>
        <position position="35"/>
    </location>
</feature>
<dbReference type="GO" id="GO:0016020">
    <property type="term" value="C:membrane"/>
    <property type="evidence" value="ECO:0007669"/>
    <property type="project" value="GOC"/>
</dbReference>
<comment type="caution">
    <text evidence="11">The sequence shown here is derived from an EMBL/GenBank/DDBJ whole genome shotgun (WGS) entry which is preliminary data.</text>
</comment>
<evidence type="ECO:0000256" key="3">
    <source>
        <dbReference type="ARBA" id="ARBA00022553"/>
    </source>
</evidence>
<dbReference type="GO" id="GO:0031177">
    <property type="term" value="F:phosphopantetheine binding"/>
    <property type="evidence" value="ECO:0007669"/>
    <property type="project" value="InterPro"/>
</dbReference>
<dbReference type="PANTHER" id="PTHR20863">
    <property type="entry name" value="ACYL CARRIER PROTEIN"/>
    <property type="match status" value="1"/>
</dbReference>
<dbReference type="AlphaFoldDB" id="A0AAE3DHJ8"/>
<evidence type="ECO:0000259" key="10">
    <source>
        <dbReference type="PROSITE" id="PS50075"/>
    </source>
</evidence>
<dbReference type="InterPro" id="IPR020806">
    <property type="entry name" value="PKS_PP-bd"/>
</dbReference>
<dbReference type="InterPro" id="IPR009081">
    <property type="entry name" value="PP-bd_ACP"/>
</dbReference>